<dbReference type="RefSeq" id="WP_215792847.1">
    <property type="nucleotide sequence ID" value="NZ_JAHKKG010000012.1"/>
</dbReference>
<evidence type="ECO:0008006" key="4">
    <source>
        <dbReference type="Google" id="ProtNLM"/>
    </source>
</evidence>
<feature type="compositionally biased region" description="Polar residues" evidence="1">
    <location>
        <begin position="201"/>
        <end position="216"/>
    </location>
</feature>
<feature type="region of interest" description="Disordered" evidence="1">
    <location>
        <begin position="135"/>
        <end position="253"/>
    </location>
</feature>
<dbReference type="PRINTS" id="PR01217">
    <property type="entry name" value="PRICHEXTENSN"/>
</dbReference>
<dbReference type="PROSITE" id="PS51318">
    <property type="entry name" value="TAT"/>
    <property type="match status" value="1"/>
</dbReference>
<dbReference type="Proteomes" id="UP001519654">
    <property type="component" value="Unassembled WGS sequence"/>
</dbReference>
<evidence type="ECO:0000313" key="2">
    <source>
        <dbReference type="EMBL" id="MBU2668582.1"/>
    </source>
</evidence>
<proteinExistence type="predicted"/>
<keyword evidence="3" id="KW-1185">Reference proteome</keyword>
<accession>A0ABS5YYS0</accession>
<dbReference type="EMBL" id="JAHKKG010000012">
    <property type="protein sequence ID" value="MBU2668582.1"/>
    <property type="molecule type" value="Genomic_DNA"/>
</dbReference>
<reference evidence="2 3" key="1">
    <citation type="submission" date="2021-06" db="EMBL/GenBank/DDBJ databases">
        <title>Actinoplanes lichenicola sp. nov., and Actinoplanes ovalisporus sp. nov., isolated from lichen in Thailand.</title>
        <authorList>
            <person name="Saeng-In P."/>
            <person name="Kanchanasin P."/>
            <person name="Yuki M."/>
            <person name="Kudo T."/>
            <person name="Ohkuma M."/>
            <person name="Phongsopitanun W."/>
            <person name="Tanasupawat S."/>
        </authorList>
    </citation>
    <scope>NUCLEOTIDE SEQUENCE [LARGE SCALE GENOMIC DNA]</scope>
    <source>
        <strain evidence="2 3">NBRC 110975</strain>
    </source>
</reference>
<feature type="compositionally biased region" description="Pro residues" evidence="1">
    <location>
        <begin position="141"/>
        <end position="167"/>
    </location>
</feature>
<evidence type="ECO:0000313" key="3">
    <source>
        <dbReference type="Proteomes" id="UP001519654"/>
    </source>
</evidence>
<gene>
    <name evidence="2" type="ORF">KOI35_34225</name>
</gene>
<evidence type="ECO:0000256" key="1">
    <source>
        <dbReference type="SAM" id="MobiDB-lite"/>
    </source>
</evidence>
<organism evidence="2 3">
    <name type="scientific">Paractinoplanes bogorensis</name>
    <dbReference type="NCBI Taxonomy" id="1610840"/>
    <lineage>
        <taxon>Bacteria</taxon>
        <taxon>Bacillati</taxon>
        <taxon>Actinomycetota</taxon>
        <taxon>Actinomycetes</taxon>
        <taxon>Micromonosporales</taxon>
        <taxon>Micromonosporaceae</taxon>
        <taxon>Paractinoplanes</taxon>
    </lineage>
</organism>
<sequence>MTPRRSALVLTGAGLIGVLLFEPAAAMAAWDSSVSDAPATAAAMVLPAMRAPHARVVGESVRVRWSDFTGPALRGYRVTRTDLATGTTVDAGRGCSGVITRTRCAEIGVPAGRWVYAVTALVGDNWRSAAVEGAPVTIGEPTPPPMTPTDPATPAPSPTKTPAPTTPAPTTSAPSPTTPAPEPGRTTPAPELSSPAGLVGSTPSAEPTNPTETTRPAPQPTTKHPTPEPTEPESPKPDLEITAEATPAPSPES</sequence>
<name>A0ABS5YYS0_9ACTN</name>
<protein>
    <recommendedName>
        <fullName evidence="4">Fibronectin type-III domain-containing protein</fullName>
    </recommendedName>
</protein>
<comment type="caution">
    <text evidence="2">The sequence shown here is derived from an EMBL/GenBank/DDBJ whole genome shotgun (WGS) entry which is preliminary data.</text>
</comment>
<dbReference type="InterPro" id="IPR006311">
    <property type="entry name" value="TAT_signal"/>
</dbReference>